<reference evidence="11" key="1">
    <citation type="submission" date="2021-02" db="EMBL/GenBank/DDBJ databases">
        <title>The hidden world within plants: metatranscriptomics unveil the complexity of wood microbiomes in grapevine.</title>
        <authorList>
            <person name="Nerva L."/>
            <person name="Garcia J.F."/>
            <person name="Favaretto F."/>
            <person name="Giudice G."/>
            <person name="Moffa L."/>
            <person name="Dario C."/>
            <person name="Riccardo V."/>
            <person name="Gambino G."/>
            <person name="Chitarra W."/>
        </authorList>
    </citation>
    <scope>NUCLEOTIDE SEQUENCE</scope>
</reference>
<feature type="binding site" evidence="9">
    <location>
        <position position="88"/>
    </location>
    <ligand>
        <name>Mg(2+)</name>
        <dbReference type="ChEBI" id="CHEBI:18420"/>
        <label>2</label>
    </ligand>
</feature>
<dbReference type="GO" id="GO:0046872">
    <property type="term" value="F:metal ion binding"/>
    <property type="evidence" value="ECO:0007669"/>
    <property type="project" value="UniProtKB-KW"/>
</dbReference>
<keyword evidence="3" id="KW-0808">Transferase</keyword>
<keyword evidence="9" id="KW-0460">Magnesium</keyword>
<comment type="cofactor">
    <cofactor evidence="9">
        <name>Mg(2+)</name>
        <dbReference type="ChEBI" id="CHEBI:18420"/>
    </cofactor>
    <text evidence="9">Binds 2 Mg(2+) per subunit.</text>
</comment>
<evidence type="ECO:0000256" key="8">
    <source>
        <dbReference type="ARBA" id="ARBA00048744"/>
    </source>
</evidence>
<organism evidence="11">
    <name type="scientific">Grapevine-associated levi-like virus 8</name>
    <dbReference type="NCBI Taxonomy" id="2814363"/>
    <lineage>
        <taxon>Viruses</taxon>
        <taxon>Riboviria</taxon>
        <taxon>Orthornavirae</taxon>
        <taxon>Lenarviricota</taxon>
        <taxon>Leviviricetes</taxon>
        <taxon>Norzivirales</taxon>
        <taxon>Fiersviridae</taxon>
    </lineage>
</organism>
<feature type="domain" description="RdRp catalytic" evidence="10">
    <location>
        <begin position="73"/>
        <end position="216"/>
    </location>
</feature>
<dbReference type="InterPro" id="IPR007096">
    <property type="entry name" value="RNA-dir_Rpol_cat_phage"/>
</dbReference>
<keyword evidence="4" id="KW-0548">Nucleotidyltransferase</keyword>
<evidence type="ECO:0000259" key="10">
    <source>
        <dbReference type="PROSITE" id="PS50522"/>
    </source>
</evidence>
<proteinExistence type="predicted"/>
<dbReference type="EMBL" id="MW648455">
    <property type="protein sequence ID" value="QXN75361.1"/>
    <property type="molecule type" value="Genomic_RNA"/>
</dbReference>
<accession>A0A8F5MKX6</accession>
<evidence type="ECO:0000256" key="3">
    <source>
        <dbReference type="ARBA" id="ARBA00022679"/>
    </source>
</evidence>
<dbReference type="InterPro" id="IPR005093">
    <property type="entry name" value="RNArep_beta"/>
</dbReference>
<evidence type="ECO:0000256" key="4">
    <source>
        <dbReference type="ARBA" id="ARBA00022695"/>
    </source>
</evidence>
<name>A0A8F5MKX6_9VIRU</name>
<sequence>MDVRDLEQYPTPHEPPSVLIAVPKTAKTPRLIAKEPVAHQWCQQLIMSFLVERLNLIFGGDFISFDSQDKSRELALASSRDGDLATVDLSSASDRLSCWAIERAFRRNPTLLHAFHACRTRWAHDNVVTGDYFVLRKFSTQGSALTFPTQTIFFLMCSLACLGKKRSLRGYRREFGSTVRVFGDDIILPKTGYADLCLLLRYLGLKVNEAKSFSQGAFREACGVDAFKGFDVTPCKPKSLRSDNPTARQSLLDVSNNFFTKGFWHAAQACLSTAPGWFLKNLPVVGPSSGQQGRASFCGGRTDHLSMRWNDRLHRDEVRVWSLRSKVRRKPINASSVLLQYFTEEPPQDRDWSSGVTLREQASDSLSWRALQDFAEFNHSRGLKVQGGV</sequence>
<dbReference type="SUPFAM" id="SSF56672">
    <property type="entry name" value="DNA/RNA polymerases"/>
    <property type="match status" value="1"/>
</dbReference>
<feature type="binding site" evidence="9">
    <location>
        <position position="185"/>
    </location>
    <ligand>
        <name>Mg(2+)</name>
        <dbReference type="ChEBI" id="CHEBI:18420"/>
        <label>2</label>
    </ligand>
</feature>
<dbReference type="Pfam" id="PF03431">
    <property type="entry name" value="RNA_replicase_B"/>
    <property type="match status" value="1"/>
</dbReference>
<keyword evidence="6" id="KW-0693">Viral RNA replication</keyword>
<evidence type="ECO:0000256" key="1">
    <source>
        <dbReference type="ARBA" id="ARBA00012494"/>
    </source>
</evidence>
<evidence type="ECO:0000256" key="7">
    <source>
        <dbReference type="ARBA" id="ARBA00030248"/>
    </source>
</evidence>
<feature type="binding site" evidence="9">
    <location>
        <position position="184"/>
    </location>
    <ligand>
        <name>Mg(2+)</name>
        <dbReference type="ChEBI" id="CHEBI:18420"/>
        <label>2</label>
    </ligand>
</feature>
<evidence type="ECO:0000256" key="6">
    <source>
        <dbReference type="ARBA" id="ARBA00022953"/>
    </source>
</evidence>
<keyword evidence="9" id="KW-0479">Metal-binding</keyword>
<dbReference type="EC" id="2.7.7.48" evidence="1"/>
<protein>
    <recommendedName>
        <fullName evidence="1">RNA-directed RNA polymerase</fullName>
        <ecNumber evidence="1">2.7.7.48</ecNumber>
    </recommendedName>
    <alternativeName>
        <fullName evidence="7">RNA replicase beta chain</fullName>
    </alternativeName>
</protein>
<dbReference type="InterPro" id="IPR043502">
    <property type="entry name" value="DNA/RNA_pol_sf"/>
</dbReference>
<dbReference type="GO" id="GO:0000166">
    <property type="term" value="F:nucleotide binding"/>
    <property type="evidence" value="ECO:0007669"/>
    <property type="project" value="UniProtKB-KW"/>
</dbReference>
<evidence type="ECO:0000256" key="2">
    <source>
        <dbReference type="ARBA" id="ARBA00022484"/>
    </source>
</evidence>
<keyword evidence="5" id="KW-0547">Nucleotide-binding</keyword>
<keyword evidence="2 11" id="KW-0696">RNA-directed RNA polymerase</keyword>
<dbReference type="GO" id="GO:0039694">
    <property type="term" value="P:viral RNA genome replication"/>
    <property type="evidence" value="ECO:0007669"/>
    <property type="project" value="InterPro"/>
</dbReference>
<dbReference type="PROSITE" id="PS50522">
    <property type="entry name" value="RDRP_PHAGE"/>
    <property type="match status" value="1"/>
</dbReference>
<dbReference type="GO" id="GO:0003968">
    <property type="term" value="F:RNA-directed RNA polymerase activity"/>
    <property type="evidence" value="ECO:0007669"/>
    <property type="project" value="UniProtKB-KW"/>
</dbReference>
<evidence type="ECO:0000256" key="5">
    <source>
        <dbReference type="ARBA" id="ARBA00022741"/>
    </source>
</evidence>
<comment type="catalytic activity">
    <reaction evidence="8">
        <text>RNA(n) + a ribonucleoside 5'-triphosphate = RNA(n+1) + diphosphate</text>
        <dbReference type="Rhea" id="RHEA:21248"/>
        <dbReference type="Rhea" id="RHEA-COMP:14527"/>
        <dbReference type="Rhea" id="RHEA-COMP:17342"/>
        <dbReference type="ChEBI" id="CHEBI:33019"/>
        <dbReference type="ChEBI" id="CHEBI:61557"/>
        <dbReference type="ChEBI" id="CHEBI:140395"/>
        <dbReference type="EC" id="2.7.7.48"/>
    </reaction>
</comment>
<evidence type="ECO:0000313" key="11">
    <source>
        <dbReference type="EMBL" id="QXN75361.1"/>
    </source>
</evidence>
<evidence type="ECO:0000256" key="9">
    <source>
        <dbReference type="PIRSR" id="PIRSR605093-1"/>
    </source>
</evidence>